<feature type="binding site" evidence="11">
    <location>
        <position position="94"/>
    </location>
    <ligand>
        <name>Fe cation</name>
        <dbReference type="ChEBI" id="CHEBI:24875"/>
        <label>1</label>
    </ligand>
</feature>
<keyword evidence="8" id="KW-0862">Zinc</keyword>
<keyword evidence="10 11" id="KW-0408">Iron</keyword>
<dbReference type="GO" id="GO:0003993">
    <property type="term" value="F:acid phosphatase activity"/>
    <property type="evidence" value="ECO:0007669"/>
    <property type="project" value="UniProtKB-UniRule"/>
</dbReference>
<evidence type="ECO:0000256" key="10">
    <source>
        <dbReference type="PIRNR" id="PIRNR000898"/>
    </source>
</evidence>
<evidence type="ECO:0000256" key="8">
    <source>
        <dbReference type="ARBA" id="ARBA00022833"/>
    </source>
</evidence>
<keyword evidence="9" id="KW-0325">Glycoprotein</keyword>
<dbReference type="EC" id="3.1.3.2" evidence="10"/>
<keyword evidence="7 10" id="KW-0378">Hydrolase</keyword>
<comment type="catalytic activity">
    <reaction evidence="1 10">
        <text>a phosphate monoester + H2O = an alcohol + phosphate</text>
        <dbReference type="Rhea" id="RHEA:15017"/>
        <dbReference type="ChEBI" id="CHEBI:15377"/>
        <dbReference type="ChEBI" id="CHEBI:30879"/>
        <dbReference type="ChEBI" id="CHEBI:43474"/>
        <dbReference type="ChEBI" id="CHEBI:67140"/>
        <dbReference type="EC" id="3.1.3.2"/>
    </reaction>
</comment>
<dbReference type="PANTHER" id="PTHR10161:SF14">
    <property type="entry name" value="TARTRATE-RESISTANT ACID PHOSPHATASE TYPE 5"/>
    <property type="match status" value="1"/>
</dbReference>
<evidence type="ECO:0000256" key="4">
    <source>
        <dbReference type="ARBA" id="ARBA00022525"/>
    </source>
</evidence>
<evidence type="ECO:0000256" key="11">
    <source>
        <dbReference type="PIRSR" id="PIRSR000898-1"/>
    </source>
</evidence>
<comment type="cofactor">
    <cofactor evidence="11">
        <name>Fe cation</name>
        <dbReference type="ChEBI" id="CHEBI:24875"/>
    </cofactor>
    <text evidence="11">Binds 2 iron ions per subunit.</text>
</comment>
<feature type="binding site" evidence="11">
    <location>
        <position position="91"/>
    </location>
    <ligand>
        <name>Fe cation</name>
        <dbReference type="ChEBI" id="CHEBI:24875"/>
        <label>1</label>
    </ligand>
</feature>
<dbReference type="EnsemblPlants" id="EMT32372">
    <property type="protein sequence ID" value="EMT32372"/>
    <property type="gene ID" value="F775_17581"/>
</dbReference>
<evidence type="ECO:0000256" key="1">
    <source>
        <dbReference type="ARBA" id="ARBA00000032"/>
    </source>
</evidence>
<dbReference type="SUPFAM" id="SSF56300">
    <property type="entry name" value="Metallo-dependent phosphatases"/>
    <property type="match status" value="1"/>
</dbReference>
<dbReference type="InterPro" id="IPR029052">
    <property type="entry name" value="Metallo-depent_PP-like"/>
</dbReference>
<evidence type="ECO:0000256" key="3">
    <source>
        <dbReference type="ARBA" id="ARBA00008723"/>
    </source>
</evidence>
<keyword evidence="5 11" id="KW-0479">Metal-binding</keyword>
<feature type="domain" description="Calcineurin-like phosphoesterase" evidence="12">
    <location>
        <begin position="37"/>
        <end position="261"/>
    </location>
</feature>
<dbReference type="GO" id="GO:0005576">
    <property type="term" value="C:extracellular region"/>
    <property type="evidence" value="ECO:0007669"/>
    <property type="project" value="UniProtKB-SubCell"/>
</dbReference>
<feature type="binding site" evidence="11">
    <location>
        <position position="223"/>
    </location>
    <ligand>
        <name>Fe cation</name>
        <dbReference type="ChEBI" id="CHEBI:24875"/>
        <label>2</label>
    </ligand>
</feature>
<accession>M8CXF0</accession>
<evidence type="ECO:0000256" key="7">
    <source>
        <dbReference type="ARBA" id="ARBA00022801"/>
    </source>
</evidence>
<organism evidence="13">
    <name type="scientific">Aegilops tauschii</name>
    <name type="common">Tausch's goatgrass</name>
    <name type="synonym">Aegilops squarrosa</name>
    <dbReference type="NCBI Taxonomy" id="37682"/>
    <lineage>
        <taxon>Eukaryota</taxon>
        <taxon>Viridiplantae</taxon>
        <taxon>Streptophyta</taxon>
        <taxon>Embryophyta</taxon>
        <taxon>Tracheophyta</taxon>
        <taxon>Spermatophyta</taxon>
        <taxon>Magnoliopsida</taxon>
        <taxon>Liliopsida</taxon>
        <taxon>Poales</taxon>
        <taxon>Poaceae</taxon>
        <taxon>BOP clade</taxon>
        <taxon>Pooideae</taxon>
        <taxon>Triticodae</taxon>
        <taxon>Triticeae</taxon>
        <taxon>Triticinae</taxon>
        <taxon>Aegilops</taxon>
    </lineage>
</organism>
<reference evidence="13" key="1">
    <citation type="submission" date="2015-06" db="UniProtKB">
        <authorList>
            <consortium name="EnsemblPlants"/>
        </authorList>
    </citation>
    <scope>IDENTIFICATION</scope>
</reference>
<feature type="binding site" evidence="11">
    <location>
        <position position="129"/>
    </location>
    <ligand>
        <name>Fe cation</name>
        <dbReference type="ChEBI" id="CHEBI:24875"/>
        <label>2</label>
    </ligand>
</feature>
<evidence type="ECO:0000256" key="2">
    <source>
        <dbReference type="ARBA" id="ARBA00004613"/>
    </source>
</evidence>
<name>M8CXF0_AEGTA</name>
<feature type="binding site" evidence="11">
    <location>
        <position position="43"/>
    </location>
    <ligand>
        <name>Fe cation</name>
        <dbReference type="ChEBI" id="CHEBI:24875"/>
        <label>1</label>
    </ligand>
</feature>
<evidence type="ECO:0000256" key="9">
    <source>
        <dbReference type="ARBA" id="ARBA00023180"/>
    </source>
</evidence>
<sequence length="337" mass="37033">MGPIVLLLVAVVAVAAAPAVAELPRLEHSPKADGSLSILAVGDWGRRGEFNQSRAATQGRWNTLWKSLKHSGMMGVVAEKMDADFVISTGDNFYSDGLTGVNDMAFEDSFTGIYTAKSLQKPWYTVLGNHDYRGDALAQTSPVLAKVDRRWICIKSFILNAEIADFFFVDTTPFVLKYWTNPGNSTYDWRGVAPRDTYITNLLKDVEALLRQSRAPWKIVVGHHPIRTAGKHGDTEELVQLLLPMLKANGVDLYVNGHDHCLEQISSSDSPLQYLTSGGGSKAWGGVYAPGADKVEFFHDGQGFMSLRLTATDARLAFYDVAGAVRHTWGHTKAAHY</sequence>
<dbReference type="Gene3D" id="3.60.21.10">
    <property type="match status" value="1"/>
</dbReference>
<evidence type="ECO:0000259" key="12">
    <source>
        <dbReference type="Pfam" id="PF00149"/>
    </source>
</evidence>
<comment type="subcellular location">
    <subcellularLocation>
        <location evidence="2">Secreted</location>
    </subcellularLocation>
</comment>
<feature type="binding site" evidence="11">
    <location>
        <position position="260"/>
    </location>
    <ligand>
        <name>Fe cation</name>
        <dbReference type="ChEBI" id="CHEBI:24875"/>
        <label>1</label>
    </ligand>
</feature>
<dbReference type="Pfam" id="PF00149">
    <property type="entry name" value="Metallophos"/>
    <property type="match status" value="1"/>
</dbReference>
<dbReference type="InterPro" id="IPR024927">
    <property type="entry name" value="Acid_PPase"/>
</dbReference>
<dbReference type="InterPro" id="IPR051558">
    <property type="entry name" value="Metallophosphoesterase_PAP"/>
</dbReference>
<evidence type="ECO:0000256" key="5">
    <source>
        <dbReference type="ARBA" id="ARBA00022723"/>
    </source>
</evidence>
<protein>
    <recommendedName>
        <fullName evidence="10">Purple acid phosphatase</fullName>
        <ecNumber evidence="10">3.1.3.2</ecNumber>
    </recommendedName>
</protein>
<feature type="binding site" evidence="11">
    <location>
        <position position="91"/>
    </location>
    <ligand>
        <name>Fe cation</name>
        <dbReference type="ChEBI" id="CHEBI:24875"/>
        <label>2</label>
    </ligand>
</feature>
<dbReference type="PANTHER" id="PTHR10161">
    <property type="entry name" value="TARTRATE-RESISTANT ACID PHOSPHATASE TYPE 5"/>
    <property type="match status" value="1"/>
</dbReference>
<dbReference type="CDD" id="cd07378">
    <property type="entry name" value="MPP_ACP5"/>
    <property type="match status" value="1"/>
</dbReference>
<evidence type="ECO:0000313" key="13">
    <source>
        <dbReference type="EnsemblPlants" id="EMT32372"/>
    </source>
</evidence>
<keyword evidence="4" id="KW-0964">Secreted</keyword>
<dbReference type="FunFam" id="3.60.21.10:FF:000027">
    <property type="entry name" value="Purple acid phosphatase"/>
    <property type="match status" value="1"/>
</dbReference>
<dbReference type="PIRSF" id="PIRSF000898">
    <property type="entry name" value="Acid_Ptase_5"/>
    <property type="match status" value="1"/>
</dbReference>
<evidence type="ECO:0000256" key="6">
    <source>
        <dbReference type="ARBA" id="ARBA00022729"/>
    </source>
</evidence>
<feature type="binding site" evidence="11">
    <location>
        <position position="258"/>
    </location>
    <ligand>
        <name>Fe cation</name>
        <dbReference type="ChEBI" id="CHEBI:24875"/>
        <label>2</label>
    </ligand>
</feature>
<comment type="similarity">
    <text evidence="3">Belongs to the metallophosphoesterase superfamily. Purple acid phosphatase family.</text>
</comment>
<dbReference type="AlphaFoldDB" id="M8CXF0"/>
<proteinExistence type="inferred from homology"/>
<keyword evidence="6" id="KW-0732">Signal</keyword>
<dbReference type="InterPro" id="IPR004843">
    <property type="entry name" value="Calcineurin-like_PHP"/>
</dbReference>
<dbReference type="GO" id="GO:0046872">
    <property type="term" value="F:metal ion binding"/>
    <property type="evidence" value="ECO:0007669"/>
    <property type="project" value="UniProtKB-KW"/>
</dbReference>